<protein>
    <submittedName>
        <fullName evidence="2">Uncharacterized protein</fullName>
    </submittedName>
</protein>
<evidence type="ECO:0000313" key="3">
    <source>
        <dbReference type="Proteomes" id="UP000001060"/>
    </source>
</evidence>
<dbReference type="Proteomes" id="UP000001060">
    <property type="component" value="Chromosome"/>
</dbReference>
<name>D3HQS7_LEGLN</name>
<keyword evidence="1" id="KW-1133">Transmembrane helix</keyword>
<keyword evidence="3" id="KW-1185">Reference proteome</keyword>
<keyword evidence="1" id="KW-0812">Transmembrane</keyword>
<dbReference type="AlphaFoldDB" id="D3HQS7"/>
<dbReference type="HOGENOM" id="CLU_2700211_0_0_6"/>
<dbReference type="STRING" id="661367.LLO_4017"/>
<evidence type="ECO:0000313" key="2">
    <source>
        <dbReference type="EMBL" id="CBJ11247.1"/>
    </source>
</evidence>
<evidence type="ECO:0000256" key="1">
    <source>
        <dbReference type="SAM" id="Phobius"/>
    </source>
</evidence>
<feature type="transmembrane region" description="Helical" evidence="1">
    <location>
        <begin position="54"/>
        <end position="72"/>
    </location>
</feature>
<dbReference type="KEGG" id="llo:LLO_4017"/>
<dbReference type="EMBL" id="FN650140">
    <property type="protein sequence ID" value="CBJ11247.1"/>
    <property type="molecule type" value="Genomic_DNA"/>
</dbReference>
<reference evidence="2 3" key="1">
    <citation type="journal article" date="2010" name="PLoS Genet.">
        <title>Analysis of the Legionella longbeachae genome and transcriptome uncovers unique strategies to cause Legionnaires' disease.</title>
        <authorList>
            <person name="Cazalet C."/>
            <person name="Gomez-Valero L."/>
            <person name="Rusniok C."/>
            <person name="Lomma M."/>
            <person name="Dervins-Ravault D."/>
            <person name="Newton H."/>
            <person name="Sansom F."/>
            <person name="Jarraud S."/>
            <person name="Zidane N."/>
            <person name="Ma L."/>
            <person name="Bouchier C."/>
            <person name="Etienne J."/>
            <person name="Hartland E."/>
            <person name="Buchrieser C."/>
        </authorList>
    </citation>
    <scope>NUCLEOTIDE SEQUENCE [LARGE SCALE GENOMIC DNA]</scope>
    <source>
        <strain evidence="2 3">NSW150</strain>
    </source>
</reference>
<sequence length="73" mass="8550">MKLSKKFHSLNQIIGCITQWNAKQPTNLHQDPRLIIGWTDKFVQKPLSHSMSIILLKLIWTAIFQIFNVILIH</sequence>
<gene>
    <name evidence="2" type="ordered locus">LLO_4017</name>
</gene>
<organism evidence="2 3">
    <name type="scientific">Legionella longbeachae serogroup 1 (strain NSW150)</name>
    <dbReference type="NCBI Taxonomy" id="661367"/>
    <lineage>
        <taxon>Bacteria</taxon>
        <taxon>Pseudomonadati</taxon>
        <taxon>Pseudomonadota</taxon>
        <taxon>Gammaproteobacteria</taxon>
        <taxon>Legionellales</taxon>
        <taxon>Legionellaceae</taxon>
        <taxon>Legionella</taxon>
    </lineage>
</organism>
<keyword evidence="1" id="KW-0472">Membrane</keyword>
<accession>D3HQS7</accession>
<proteinExistence type="predicted"/>